<reference evidence="3 4" key="1">
    <citation type="submission" date="2016-04" db="EMBL/GenBank/DDBJ databases">
        <title>Complete Genome Sequence of Halotalea alkalilenta IHB B 13600.</title>
        <authorList>
            <person name="Swarnkar M.K."/>
            <person name="Sharma A."/>
            <person name="Kaushal K."/>
            <person name="Soni R."/>
            <person name="Rana S."/>
            <person name="Singh A.K."/>
            <person name="Gulati A."/>
        </authorList>
    </citation>
    <scope>NUCLEOTIDE SEQUENCE [LARGE SCALE GENOMIC DNA]</scope>
    <source>
        <strain evidence="3 4">IHB B 13600</strain>
    </source>
</reference>
<feature type="region of interest" description="Disordered" evidence="1">
    <location>
        <begin position="287"/>
        <end position="320"/>
    </location>
</feature>
<dbReference type="Gene3D" id="3.50.30.50">
    <property type="entry name" value="Putative cyclase"/>
    <property type="match status" value="1"/>
</dbReference>
<evidence type="ECO:0000313" key="4">
    <source>
        <dbReference type="Proteomes" id="UP000077875"/>
    </source>
</evidence>
<dbReference type="Pfam" id="PF04199">
    <property type="entry name" value="Cyclase"/>
    <property type="match status" value="1"/>
</dbReference>
<sequence>MLSTRRTTVRNACSTSVWALALFALSSVPSWADDDTSLWTLYERSLKSAKYIDLTHAFEPEQAVWPGFDNAVFKPAVASADIPGFVAKGEEYSYEKHGVVASAYQLPTDQYGTQLDPPAHWNPLGATISDLPATYALRPLVVIDVSQKVAADPGYHLQVSDIEAWESRHGRIPEGAVVMVRSDWYKRWDERERFNQKPFPGVGLEALKFLHLERHILFHGHEPLDTDTTPTLEGEEWLMHNNFAQAEGVANLDKVPEAGALISIGFAKPLGGTGGFARYVAIAPPDWPEGESVEQVPGAPLPVQPAPLKRDAQGVMRPTP</sequence>
<evidence type="ECO:0000256" key="1">
    <source>
        <dbReference type="SAM" id="MobiDB-lite"/>
    </source>
</evidence>
<dbReference type="PANTHER" id="PTHR43564:SF2">
    <property type="entry name" value="BLR6059 PROTEIN"/>
    <property type="match status" value="1"/>
</dbReference>
<dbReference type="InterPro" id="IPR037175">
    <property type="entry name" value="KFase_sf"/>
</dbReference>
<accession>A0A172YAR6</accession>
<protein>
    <submittedName>
        <fullName evidence="3">Cyclase</fullName>
    </submittedName>
</protein>
<dbReference type="PANTHER" id="PTHR43564">
    <property type="entry name" value="KYNURENINE FORMAMIDASE-LIKE PROTEIN"/>
    <property type="match status" value="1"/>
</dbReference>
<evidence type="ECO:0000313" key="3">
    <source>
        <dbReference type="EMBL" id="ANF56317.1"/>
    </source>
</evidence>
<dbReference type="Proteomes" id="UP000077875">
    <property type="component" value="Chromosome"/>
</dbReference>
<dbReference type="STRING" id="376489.A5892_01600"/>
<gene>
    <name evidence="3" type="ORF">A5892_01600</name>
</gene>
<dbReference type="InterPro" id="IPR007325">
    <property type="entry name" value="KFase/CYL"/>
</dbReference>
<dbReference type="KEGG" id="haa:A5892_01600"/>
<dbReference type="GO" id="GO:0004061">
    <property type="term" value="F:arylformamidase activity"/>
    <property type="evidence" value="ECO:0007669"/>
    <property type="project" value="InterPro"/>
</dbReference>
<name>A0A172YAR6_9GAMM</name>
<keyword evidence="4" id="KW-1185">Reference proteome</keyword>
<keyword evidence="2" id="KW-0732">Signal</keyword>
<evidence type="ECO:0000256" key="2">
    <source>
        <dbReference type="SAM" id="SignalP"/>
    </source>
</evidence>
<organism evidence="3 4">
    <name type="scientific">Halotalea alkalilenta</name>
    <dbReference type="NCBI Taxonomy" id="376489"/>
    <lineage>
        <taxon>Bacteria</taxon>
        <taxon>Pseudomonadati</taxon>
        <taxon>Pseudomonadota</taxon>
        <taxon>Gammaproteobacteria</taxon>
        <taxon>Oceanospirillales</taxon>
        <taxon>Halomonadaceae</taxon>
        <taxon>Halotalea</taxon>
    </lineage>
</organism>
<dbReference type="EMBL" id="CP015243">
    <property type="protein sequence ID" value="ANF56317.1"/>
    <property type="molecule type" value="Genomic_DNA"/>
</dbReference>
<dbReference type="SUPFAM" id="SSF102198">
    <property type="entry name" value="Putative cyclase"/>
    <property type="match status" value="1"/>
</dbReference>
<dbReference type="AlphaFoldDB" id="A0A172YAR6"/>
<proteinExistence type="predicted"/>
<feature type="signal peptide" evidence="2">
    <location>
        <begin position="1"/>
        <end position="32"/>
    </location>
</feature>
<dbReference type="GO" id="GO:0019441">
    <property type="term" value="P:L-tryptophan catabolic process to kynurenine"/>
    <property type="evidence" value="ECO:0007669"/>
    <property type="project" value="InterPro"/>
</dbReference>
<feature type="chain" id="PRO_5008004534" evidence="2">
    <location>
        <begin position="33"/>
        <end position="320"/>
    </location>
</feature>